<dbReference type="AlphaFoldDB" id="A0A371ESF8"/>
<protein>
    <recommendedName>
        <fullName evidence="1">Reverse transcriptase Ty1/copia-type domain-containing protein</fullName>
    </recommendedName>
</protein>
<accession>A0A371ESF8</accession>
<sequence>MCGNLFLSMITRASLELGYNQQEGIDFTETFNLVTRLEAIRILLAFASYKNIKLFQMDVKSSFLNEEIYFKQPPSFEDLRHPKHINIIFKATNENLCKDLFVLMQNKFEISMMGEIKFFLGVQVKQEKEGIHIYQ</sequence>
<evidence type="ECO:0000313" key="2">
    <source>
        <dbReference type="EMBL" id="RDX68988.1"/>
    </source>
</evidence>
<dbReference type="EMBL" id="QJKJ01012314">
    <property type="protein sequence ID" value="RDX68988.1"/>
    <property type="molecule type" value="Genomic_DNA"/>
</dbReference>
<evidence type="ECO:0000313" key="3">
    <source>
        <dbReference type="Proteomes" id="UP000257109"/>
    </source>
</evidence>
<keyword evidence="3" id="KW-1185">Reference proteome</keyword>
<dbReference type="OrthoDB" id="1740642at2759"/>
<gene>
    <name evidence="2" type="ORF">CR513_51964</name>
</gene>
<evidence type="ECO:0000259" key="1">
    <source>
        <dbReference type="Pfam" id="PF07727"/>
    </source>
</evidence>
<reference evidence="2" key="1">
    <citation type="submission" date="2018-05" db="EMBL/GenBank/DDBJ databases">
        <title>Draft genome of Mucuna pruriens seed.</title>
        <authorList>
            <person name="Nnadi N.E."/>
            <person name="Vos R."/>
            <person name="Hasami M.H."/>
            <person name="Devisetty U.K."/>
            <person name="Aguiy J.C."/>
        </authorList>
    </citation>
    <scope>NUCLEOTIDE SEQUENCE [LARGE SCALE GENOMIC DNA]</scope>
    <source>
        <strain evidence="2">JCA_2017</strain>
    </source>
</reference>
<dbReference type="Proteomes" id="UP000257109">
    <property type="component" value="Unassembled WGS sequence"/>
</dbReference>
<proteinExistence type="predicted"/>
<feature type="domain" description="Reverse transcriptase Ty1/copia-type" evidence="1">
    <location>
        <begin position="18"/>
        <end position="78"/>
    </location>
</feature>
<comment type="caution">
    <text evidence="2">The sequence shown here is derived from an EMBL/GenBank/DDBJ whole genome shotgun (WGS) entry which is preliminary data.</text>
</comment>
<name>A0A371ESF8_MUCPR</name>
<dbReference type="InterPro" id="IPR013103">
    <property type="entry name" value="RVT_2"/>
</dbReference>
<feature type="non-terminal residue" evidence="2">
    <location>
        <position position="1"/>
    </location>
</feature>
<dbReference type="Pfam" id="PF07727">
    <property type="entry name" value="RVT_2"/>
    <property type="match status" value="1"/>
</dbReference>
<dbReference type="STRING" id="157652.A0A371ESF8"/>
<organism evidence="2 3">
    <name type="scientific">Mucuna pruriens</name>
    <name type="common">Velvet bean</name>
    <name type="synonym">Dolichos pruriens</name>
    <dbReference type="NCBI Taxonomy" id="157652"/>
    <lineage>
        <taxon>Eukaryota</taxon>
        <taxon>Viridiplantae</taxon>
        <taxon>Streptophyta</taxon>
        <taxon>Embryophyta</taxon>
        <taxon>Tracheophyta</taxon>
        <taxon>Spermatophyta</taxon>
        <taxon>Magnoliopsida</taxon>
        <taxon>eudicotyledons</taxon>
        <taxon>Gunneridae</taxon>
        <taxon>Pentapetalae</taxon>
        <taxon>rosids</taxon>
        <taxon>fabids</taxon>
        <taxon>Fabales</taxon>
        <taxon>Fabaceae</taxon>
        <taxon>Papilionoideae</taxon>
        <taxon>50 kb inversion clade</taxon>
        <taxon>NPAAA clade</taxon>
        <taxon>indigoferoid/millettioid clade</taxon>
        <taxon>Phaseoleae</taxon>
        <taxon>Mucuna</taxon>
    </lineage>
</organism>